<dbReference type="AlphaFoldDB" id="A0A164X1S9"/>
<accession>A0A164X1S9</accession>
<dbReference type="OMA" id="LEPVHIC"/>
<gene>
    <name evidence="7" type="ORF">DCAR_0626399</name>
</gene>
<dbReference type="InterPro" id="IPR046347">
    <property type="entry name" value="bZIP_sf"/>
</dbReference>
<keyword evidence="5" id="KW-0539">Nucleus</keyword>
<dbReference type="SMART" id="SM00338">
    <property type="entry name" value="BRLZ"/>
    <property type="match status" value="1"/>
</dbReference>
<dbReference type="PANTHER" id="PTHR45764">
    <property type="entry name" value="BZIP TRANSCRIPTION FACTOR 44"/>
    <property type="match status" value="1"/>
</dbReference>
<dbReference type="CDD" id="cd14702">
    <property type="entry name" value="bZIP_plant_GBF1"/>
    <property type="match status" value="1"/>
</dbReference>
<sequence>MIMSTEPAVQLLFSPDEINDLLSFINYNPTTTSTTTTLSSSSDTNRSVYSLEERKHRRMISNRESARRSRQRKKRHLEKLVAEMNRLKCENRELKEQLCLATYRSHVVTAETELLRSEYINLQTRLFRLYPSLMSMQL</sequence>
<proteinExistence type="predicted"/>
<dbReference type="InterPro" id="IPR045314">
    <property type="entry name" value="bZIP_plant_GBF1"/>
</dbReference>
<evidence type="ECO:0000313" key="7">
    <source>
        <dbReference type="EMBL" id="WOH06970.1"/>
    </source>
</evidence>
<protein>
    <submittedName>
        <fullName evidence="7">Uncharacterized protein</fullName>
    </submittedName>
</protein>
<organism evidence="7 8">
    <name type="scientific">Daucus carota subsp. sativus</name>
    <name type="common">Carrot</name>
    <dbReference type="NCBI Taxonomy" id="79200"/>
    <lineage>
        <taxon>Eukaryota</taxon>
        <taxon>Viridiplantae</taxon>
        <taxon>Streptophyta</taxon>
        <taxon>Embryophyta</taxon>
        <taxon>Tracheophyta</taxon>
        <taxon>Spermatophyta</taxon>
        <taxon>Magnoliopsida</taxon>
        <taxon>eudicotyledons</taxon>
        <taxon>Gunneridae</taxon>
        <taxon>Pentapetalae</taxon>
        <taxon>asterids</taxon>
        <taxon>campanulids</taxon>
        <taxon>Apiales</taxon>
        <taxon>Apiaceae</taxon>
        <taxon>Apioideae</taxon>
        <taxon>Scandiceae</taxon>
        <taxon>Daucinae</taxon>
        <taxon>Daucus</taxon>
        <taxon>Daucus sect. Daucus</taxon>
    </lineage>
</organism>
<dbReference type="GO" id="GO:0005634">
    <property type="term" value="C:nucleus"/>
    <property type="evidence" value="ECO:0007669"/>
    <property type="project" value="UniProtKB-SubCell"/>
</dbReference>
<dbReference type="Gramene" id="KZM92575">
    <property type="protein sequence ID" value="KZM92575"/>
    <property type="gene ID" value="DCAR_020060"/>
</dbReference>
<dbReference type="PROSITE" id="PS50217">
    <property type="entry name" value="BZIP"/>
    <property type="match status" value="1"/>
</dbReference>
<dbReference type="PANTHER" id="PTHR45764:SF45">
    <property type="entry name" value="BZIP DOMAIN-CONTAINING PROTEIN"/>
    <property type="match status" value="1"/>
</dbReference>
<dbReference type="InterPro" id="IPR004827">
    <property type="entry name" value="bZIP"/>
</dbReference>
<dbReference type="GO" id="GO:0045893">
    <property type="term" value="P:positive regulation of DNA-templated transcription"/>
    <property type="evidence" value="ECO:0007669"/>
    <property type="project" value="TreeGrafter"/>
</dbReference>
<dbReference type="PROSITE" id="PS00036">
    <property type="entry name" value="BZIP_BASIC"/>
    <property type="match status" value="1"/>
</dbReference>
<dbReference type="Pfam" id="PF00170">
    <property type="entry name" value="bZIP_1"/>
    <property type="match status" value="1"/>
</dbReference>
<dbReference type="GO" id="GO:0003700">
    <property type="term" value="F:DNA-binding transcription factor activity"/>
    <property type="evidence" value="ECO:0007669"/>
    <property type="project" value="InterPro"/>
</dbReference>
<dbReference type="GO" id="GO:0046982">
    <property type="term" value="F:protein heterodimerization activity"/>
    <property type="evidence" value="ECO:0007669"/>
    <property type="project" value="UniProtKB-ARBA"/>
</dbReference>
<dbReference type="SUPFAM" id="SSF57959">
    <property type="entry name" value="Leucine zipper domain"/>
    <property type="match status" value="1"/>
</dbReference>
<keyword evidence="3" id="KW-0238">DNA-binding</keyword>
<keyword evidence="8" id="KW-1185">Reference proteome</keyword>
<dbReference type="FunFam" id="1.20.5.170:FF:000020">
    <property type="entry name" value="BZIP transcription factor"/>
    <property type="match status" value="1"/>
</dbReference>
<comment type="subcellular location">
    <subcellularLocation>
        <location evidence="1">Nucleus</location>
    </subcellularLocation>
</comment>
<evidence type="ECO:0000313" key="8">
    <source>
        <dbReference type="Proteomes" id="UP000077755"/>
    </source>
</evidence>
<feature type="compositionally biased region" description="Low complexity" evidence="6">
    <location>
        <begin position="32"/>
        <end position="44"/>
    </location>
</feature>
<dbReference type="Proteomes" id="UP000077755">
    <property type="component" value="Chromosome 6"/>
</dbReference>
<evidence type="ECO:0000256" key="1">
    <source>
        <dbReference type="ARBA" id="ARBA00004123"/>
    </source>
</evidence>
<evidence type="ECO:0000256" key="3">
    <source>
        <dbReference type="ARBA" id="ARBA00023125"/>
    </source>
</evidence>
<dbReference type="Gene3D" id="1.20.5.170">
    <property type="match status" value="1"/>
</dbReference>
<dbReference type="GO" id="GO:0000976">
    <property type="term" value="F:transcription cis-regulatory region binding"/>
    <property type="evidence" value="ECO:0007669"/>
    <property type="project" value="TreeGrafter"/>
</dbReference>
<reference evidence="7" key="1">
    <citation type="journal article" date="2016" name="Nat. Genet.">
        <title>A high-quality carrot genome assembly provides new insights into carotenoid accumulation and asterid genome evolution.</title>
        <authorList>
            <person name="Iorizzo M."/>
            <person name="Ellison S."/>
            <person name="Senalik D."/>
            <person name="Zeng P."/>
            <person name="Satapoomin P."/>
            <person name="Huang J."/>
            <person name="Bowman M."/>
            <person name="Iovene M."/>
            <person name="Sanseverino W."/>
            <person name="Cavagnaro P."/>
            <person name="Yildiz M."/>
            <person name="Macko-Podgorni A."/>
            <person name="Moranska E."/>
            <person name="Grzebelus E."/>
            <person name="Grzebelus D."/>
            <person name="Ashrafi H."/>
            <person name="Zheng Z."/>
            <person name="Cheng S."/>
            <person name="Spooner D."/>
            <person name="Van Deynze A."/>
            <person name="Simon P."/>
        </authorList>
    </citation>
    <scope>NUCLEOTIDE SEQUENCE</scope>
    <source>
        <tissue evidence="7">Leaf</tissue>
    </source>
</reference>
<evidence type="ECO:0000256" key="4">
    <source>
        <dbReference type="ARBA" id="ARBA00023163"/>
    </source>
</evidence>
<dbReference type="EMBL" id="CP093348">
    <property type="protein sequence ID" value="WOH06970.1"/>
    <property type="molecule type" value="Genomic_DNA"/>
</dbReference>
<evidence type="ECO:0000256" key="6">
    <source>
        <dbReference type="SAM" id="MobiDB-lite"/>
    </source>
</evidence>
<reference evidence="7" key="2">
    <citation type="submission" date="2022-03" db="EMBL/GenBank/DDBJ databases">
        <title>Draft title - Genomic analysis of global carrot germplasm unveils the trajectory of domestication and the origin of high carotenoid orange carrot.</title>
        <authorList>
            <person name="Iorizzo M."/>
            <person name="Ellison S."/>
            <person name="Senalik D."/>
            <person name="Macko-Podgorni A."/>
            <person name="Grzebelus D."/>
            <person name="Bostan H."/>
            <person name="Rolling W."/>
            <person name="Curaba J."/>
            <person name="Simon P."/>
        </authorList>
    </citation>
    <scope>NUCLEOTIDE SEQUENCE</scope>
    <source>
        <tissue evidence="7">Leaf</tissue>
    </source>
</reference>
<keyword evidence="2" id="KW-0805">Transcription regulation</keyword>
<evidence type="ECO:0000256" key="5">
    <source>
        <dbReference type="ARBA" id="ARBA00023242"/>
    </source>
</evidence>
<evidence type="ECO:0000256" key="2">
    <source>
        <dbReference type="ARBA" id="ARBA00023015"/>
    </source>
</evidence>
<keyword evidence="4" id="KW-0804">Transcription</keyword>
<feature type="region of interest" description="Disordered" evidence="6">
    <location>
        <begin position="32"/>
        <end position="75"/>
    </location>
</feature>
<name>A0A164X1S9_DAUCS</name>